<reference evidence="2 3" key="1">
    <citation type="journal article" date="2013" name="Mar. Genomics">
        <title>Expression of sulfatases in Rhodopirellula baltica and the diversity of sulfatases in the genus Rhodopirellula.</title>
        <authorList>
            <person name="Wegner C.E."/>
            <person name="Richter-Heitmann T."/>
            <person name="Klindworth A."/>
            <person name="Klockow C."/>
            <person name="Richter M."/>
            <person name="Achstetter T."/>
            <person name="Glockner F.O."/>
            <person name="Harder J."/>
        </authorList>
    </citation>
    <scope>NUCLEOTIDE SEQUENCE [LARGE SCALE GENOMIC DNA]</scope>
    <source>
        <strain evidence="2 3">SM1</strain>
    </source>
</reference>
<name>M5RQ05_9BACT</name>
<accession>M5RQ05</accession>
<dbReference type="EMBL" id="ANOG01000795">
    <property type="protein sequence ID" value="EMI17472.1"/>
    <property type="molecule type" value="Genomic_DNA"/>
</dbReference>
<dbReference type="Proteomes" id="UP000011991">
    <property type="component" value="Unassembled WGS sequence"/>
</dbReference>
<evidence type="ECO:0000313" key="2">
    <source>
        <dbReference type="EMBL" id="EMI17472.1"/>
    </source>
</evidence>
<keyword evidence="3" id="KW-1185">Reference proteome</keyword>
<comment type="caution">
    <text evidence="2">The sequence shown here is derived from an EMBL/GenBank/DDBJ whole genome shotgun (WGS) entry which is preliminary data.</text>
</comment>
<sequence>MFHHTDPKKEKETSWNDGPFDLAKSLPEQKRYQLNRWYRENFQCIAVLANVFRQGIAATNGWGT</sequence>
<evidence type="ECO:0000256" key="1">
    <source>
        <dbReference type="SAM" id="MobiDB-lite"/>
    </source>
</evidence>
<feature type="compositionally biased region" description="Basic and acidic residues" evidence="1">
    <location>
        <begin position="1"/>
        <end position="14"/>
    </location>
</feature>
<gene>
    <name evidence="2" type="ORF">RMSM_05598</name>
</gene>
<evidence type="ECO:0000313" key="3">
    <source>
        <dbReference type="Proteomes" id="UP000011991"/>
    </source>
</evidence>
<dbReference type="AlphaFoldDB" id="M5RQ05"/>
<organism evidence="2 3">
    <name type="scientific">Rhodopirellula maiorica SM1</name>
    <dbReference type="NCBI Taxonomy" id="1265738"/>
    <lineage>
        <taxon>Bacteria</taxon>
        <taxon>Pseudomonadati</taxon>
        <taxon>Planctomycetota</taxon>
        <taxon>Planctomycetia</taxon>
        <taxon>Pirellulales</taxon>
        <taxon>Pirellulaceae</taxon>
        <taxon>Novipirellula</taxon>
    </lineage>
</organism>
<protein>
    <submittedName>
        <fullName evidence="2">Uncharacterized protein</fullName>
    </submittedName>
</protein>
<feature type="region of interest" description="Disordered" evidence="1">
    <location>
        <begin position="1"/>
        <end position="21"/>
    </location>
</feature>
<proteinExistence type="predicted"/>